<gene>
    <name evidence="1" type="ORF">BDCR2A_01776</name>
</gene>
<evidence type="ECO:0000313" key="1">
    <source>
        <dbReference type="EMBL" id="ETZ17308.1"/>
    </source>
</evidence>
<dbReference type="AlphaFoldDB" id="W6TG51"/>
<evidence type="ECO:0000313" key="2">
    <source>
        <dbReference type="Proteomes" id="UP000019148"/>
    </source>
</evidence>
<reference evidence="1 2" key="1">
    <citation type="submission" date="2013-12" db="EMBL/GenBank/DDBJ databases">
        <title>Comparative genomics of relapsing fever spirochetes.</title>
        <authorList>
            <person name="Schwan T.G."/>
            <person name="Raffel S.J."/>
            <person name="Porcella S.F."/>
        </authorList>
    </citation>
    <scope>NUCLEOTIDE SEQUENCE [LARGE SCALE GENOMIC DNA]</scope>
    <source>
        <strain evidence="1 2">CR2A</strain>
    </source>
</reference>
<accession>W6TG51</accession>
<dbReference type="Proteomes" id="UP000019148">
    <property type="component" value="Unassembled WGS sequence"/>
</dbReference>
<protein>
    <submittedName>
        <fullName evidence="1">Uncharacterized protein</fullName>
    </submittedName>
</protein>
<sequence>MIAFILITEAKNMIYMTHTILQIKKESSFALIN</sequence>
<comment type="caution">
    <text evidence="1">The sequence shown here is derived from an EMBL/GenBank/DDBJ whole genome shotgun (WGS) entry which is preliminary data.</text>
</comment>
<name>W6TG51_9SPIR</name>
<organism evidence="1 2">
    <name type="scientific">Borrelia duttonii CR2A</name>
    <dbReference type="NCBI Taxonomy" id="1432657"/>
    <lineage>
        <taxon>Bacteria</taxon>
        <taxon>Pseudomonadati</taxon>
        <taxon>Spirochaetota</taxon>
        <taxon>Spirochaetia</taxon>
        <taxon>Spirochaetales</taxon>
        <taxon>Borreliaceae</taxon>
        <taxon>Borrelia</taxon>
    </lineage>
</organism>
<dbReference type="EMBL" id="AZIT01000067">
    <property type="protein sequence ID" value="ETZ17308.1"/>
    <property type="molecule type" value="Genomic_DNA"/>
</dbReference>
<proteinExistence type="predicted"/>